<dbReference type="InterPro" id="IPR038078">
    <property type="entry name" value="PhoU-like_sf"/>
</dbReference>
<keyword evidence="2" id="KW-1003">Cell membrane</keyword>
<evidence type="ECO:0000313" key="9">
    <source>
        <dbReference type="Proteomes" id="UP001597521"/>
    </source>
</evidence>
<keyword evidence="5 6" id="KW-0472">Membrane</keyword>
<evidence type="ECO:0000256" key="5">
    <source>
        <dbReference type="ARBA" id="ARBA00023136"/>
    </source>
</evidence>
<dbReference type="SUPFAM" id="SSF109755">
    <property type="entry name" value="PhoU-like"/>
    <property type="match status" value="1"/>
</dbReference>
<keyword evidence="3 6" id="KW-0812">Transmembrane</keyword>
<dbReference type="InterPro" id="IPR026022">
    <property type="entry name" value="PhoU_dom"/>
</dbReference>
<evidence type="ECO:0000256" key="3">
    <source>
        <dbReference type="ARBA" id="ARBA00022692"/>
    </source>
</evidence>
<feature type="transmembrane region" description="Helical" evidence="6">
    <location>
        <begin position="278"/>
        <end position="297"/>
    </location>
</feature>
<sequence length="552" mass="59196">MDTTLQLLSLAGAVALLLWGMHMVQTGVQRAFGPKLRAVLAQTLRRRLSALVSGAGITLLLQSSTATGLLVTNLAANGLIEFVPAMAIMLGANIGTALIVAILSFNVSVLSAPLILLGVILFRSDRNPTAHDLGRVFIGLGLMLLALHQMLAVLEPLEHSADMRTILGVLEHLPAVAILLGAIAAWAVHASVAVVLLVASFATFGTISLETAGMLVLGANLGTALNPLFEASADNPMSRRVPLANLGNRVVGIAIAWPLMPWIVEGLLWAGFGRGTATAVMHLGFNVILAVATLPLLGPIARLLNRLVPDRTDEDDPTKPRHLDTSVLEFPVVALGNAAREALRLADALEAMLQEAREAVSSGNRYRISATRQRDDILDALNSAIKAYLAKLDPDLLSETDRSRLNQILVFAANMEQAGDFVSGNLLPHASKRFKRGLPVEERQEQTLESLIDRLIANIRLAASLFMTEDTPAARALAAEKLAFRKAEEEATADHFRRMHGLSRAEVQGDALHVDLVRDLKLINSHIVAAAAYPVLERSGELLKSRIAPHEP</sequence>
<keyword evidence="9" id="KW-1185">Reference proteome</keyword>
<feature type="domain" description="PhoU" evidence="7">
    <location>
        <begin position="344"/>
        <end position="420"/>
    </location>
</feature>
<dbReference type="PANTHER" id="PTHR10010:SF46">
    <property type="entry name" value="SODIUM-DEPENDENT PHOSPHATE TRANSPORT PROTEIN 2B"/>
    <property type="match status" value="1"/>
</dbReference>
<dbReference type="Gene3D" id="1.20.58.220">
    <property type="entry name" value="Phosphate transport system protein phou homolog 2, domain 2"/>
    <property type="match status" value="1"/>
</dbReference>
<dbReference type="Proteomes" id="UP001597521">
    <property type="component" value="Unassembled WGS sequence"/>
</dbReference>
<proteinExistence type="predicted"/>
<feature type="transmembrane region" description="Helical" evidence="6">
    <location>
        <begin position="250"/>
        <end position="272"/>
    </location>
</feature>
<protein>
    <submittedName>
        <fullName evidence="8">Na/Pi cotransporter family protein</fullName>
    </submittedName>
</protein>
<feature type="transmembrane region" description="Helical" evidence="6">
    <location>
        <begin position="54"/>
        <end position="76"/>
    </location>
</feature>
<evidence type="ECO:0000259" key="7">
    <source>
        <dbReference type="Pfam" id="PF01895"/>
    </source>
</evidence>
<accession>A0ABW5QMD2</accession>
<dbReference type="InterPro" id="IPR003841">
    <property type="entry name" value="Na/Pi_transpt"/>
</dbReference>
<feature type="transmembrane region" description="Helical" evidence="6">
    <location>
        <begin position="97"/>
        <end position="122"/>
    </location>
</feature>
<keyword evidence="4 6" id="KW-1133">Transmembrane helix</keyword>
<dbReference type="NCBIfam" id="NF037997">
    <property type="entry name" value="Na_Pi_symport"/>
    <property type="match status" value="1"/>
</dbReference>
<evidence type="ECO:0000313" key="8">
    <source>
        <dbReference type="EMBL" id="MFD2648880.1"/>
    </source>
</evidence>
<dbReference type="PANTHER" id="PTHR10010">
    <property type="entry name" value="SOLUTE CARRIER FAMILY 34 SODIUM PHOSPHATE , MEMBER 2-RELATED"/>
    <property type="match status" value="1"/>
</dbReference>
<name>A0ABW5QMD2_9HYPH</name>
<dbReference type="EMBL" id="JBHUNP010000001">
    <property type="protein sequence ID" value="MFD2648880.1"/>
    <property type="molecule type" value="Genomic_DNA"/>
</dbReference>
<evidence type="ECO:0000256" key="2">
    <source>
        <dbReference type="ARBA" id="ARBA00022475"/>
    </source>
</evidence>
<feature type="transmembrane region" description="Helical" evidence="6">
    <location>
        <begin position="134"/>
        <end position="154"/>
    </location>
</feature>
<gene>
    <name evidence="8" type="ORF">ACFSX5_13905</name>
</gene>
<comment type="subcellular location">
    <subcellularLocation>
        <location evidence="1">Cell membrane</location>
        <topology evidence="1">Multi-pass membrane protein</topology>
    </subcellularLocation>
</comment>
<comment type="caution">
    <text evidence="8">The sequence shown here is derived from an EMBL/GenBank/DDBJ whole genome shotgun (WGS) entry which is preliminary data.</text>
</comment>
<dbReference type="Pfam" id="PF02690">
    <property type="entry name" value="Na_Pi_cotrans"/>
    <property type="match status" value="2"/>
</dbReference>
<organism evidence="8 9">
    <name type="scientific">Devosia albogilva</name>
    <dbReference type="NCBI Taxonomy" id="429726"/>
    <lineage>
        <taxon>Bacteria</taxon>
        <taxon>Pseudomonadati</taxon>
        <taxon>Pseudomonadota</taxon>
        <taxon>Alphaproteobacteria</taxon>
        <taxon>Hyphomicrobiales</taxon>
        <taxon>Devosiaceae</taxon>
        <taxon>Devosia</taxon>
    </lineage>
</organism>
<evidence type="ECO:0000256" key="6">
    <source>
        <dbReference type="SAM" id="Phobius"/>
    </source>
</evidence>
<dbReference type="Pfam" id="PF01895">
    <property type="entry name" value="PhoU"/>
    <property type="match status" value="1"/>
</dbReference>
<reference evidence="9" key="1">
    <citation type="journal article" date="2019" name="Int. J. Syst. Evol. Microbiol.">
        <title>The Global Catalogue of Microorganisms (GCM) 10K type strain sequencing project: providing services to taxonomists for standard genome sequencing and annotation.</title>
        <authorList>
            <consortium name="The Broad Institute Genomics Platform"/>
            <consortium name="The Broad Institute Genome Sequencing Center for Infectious Disease"/>
            <person name="Wu L."/>
            <person name="Ma J."/>
        </authorList>
    </citation>
    <scope>NUCLEOTIDE SEQUENCE [LARGE SCALE GENOMIC DNA]</scope>
    <source>
        <strain evidence="9">CCM 7427</strain>
    </source>
</reference>
<dbReference type="RefSeq" id="WP_386834220.1">
    <property type="nucleotide sequence ID" value="NZ_JBHUNP010000001.1"/>
</dbReference>
<feature type="transmembrane region" description="Helical" evidence="6">
    <location>
        <begin position="175"/>
        <end position="199"/>
    </location>
</feature>
<evidence type="ECO:0000256" key="1">
    <source>
        <dbReference type="ARBA" id="ARBA00004651"/>
    </source>
</evidence>
<evidence type="ECO:0000256" key="4">
    <source>
        <dbReference type="ARBA" id="ARBA00022989"/>
    </source>
</evidence>